<evidence type="ECO:0000256" key="5">
    <source>
        <dbReference type="ARBA" id="ARBA00023136"/>
    </source>
</evidence>
<feature type="transmembrane region" description="Helical" evidence="6">
    <location>
        <begin position="160"/>
        <end position="182"/>
    </location>
</feature>
<feature type="transmembrane region" description="Helical" evidence="6">
    <location>
        <begin position="15"/>
        <end position="36"/>
    </location>
</feature>
<feature type="transmembrane region" description="Helical" evidence="6">
    <location>
        <begin position="438"/>
        <end position="466"/>
    </location>
</feature>
<feature type="transmembrane region" description="Helical" evidence="6">
    <location>
        <begin position="307"/>
        <end position="328"/>
    </location>
</feature>
<protein>
    <submittedName>
        <fullName evidence="7">Na+-driven multidrug efflux pump</fullName>
    </submittedName>
</protein>
<feature type="transmembrane region" description="Helical" evidence="6">
    <location>
        <begin position="404"/>
        <end position="426"/>
    </location>
</feature>
<reference evidence="7 8" key="1">
    <citation type="submission" date="2016-11" db="EMBL/GenBank/DDBJ databases">
        <authorList>
            <person name="Jaros S."/>
            <person name="Januszkiewicz K."/>
            <person name="Wedrychowicz H."/>
        </authorList>
    </citation>
    <scope>NUCLEOTIDE SEQUENCE [LARGE SCALE GENOMIC DNA]</scope>
    <source>
        <strain evidence="7 8">DSM 26883</strain>
    </source>
</reference>
<dbReference type="AlphaFoldDB" id="A0A1M5BRD1"/>
<dbReference type="GO" id="GO:0005886">
    <property type="term" value="C:plasma membrane"/>
    <property type="evidence" value="ECO:0007669"/>
    <property type="project" value="UniProtKB-SubCell"/>
</dbReference>
<dbReference type="PANTHER" id="PTHR30250:SF26">
    <property type="entry name" value="PSMA PROTEIN"/>
    <property type="match status" value="1"/>
</dbReference>
<evidence type="ECO:0000313" key="7">
    <source>
        <dbReference type="EMBL" id="SHF44792.1"/>
    </source>
</evidence>
<accession>A0A1M5BRD1</accession>
<dbReference type="STRING" id="871325.SAMN05444349_12025"/>
<keyword evidence="3 6" id="KW-0812">Transmembrane</keyword>
<feature type="transmembrane region" description="Helical" evidence="6">
    <location>
        <begin position="188"/>
        <end position="209"/>
    </location>
</feature>
<evidence type="ECO:0000256" key="2">
    <source>
        <dbReference type="ARBA" id="ARBA00022475"/>
    </source>
</evidence>
<feature type="transmembrane region" description="Helical" evidence="6">
    <location>
        <begin position="126"/>
        <end position="148"/>
    </location>
</feature>
<gene>
    <name evidence="7" type="ORF">SAMN05444349_12025</name>
</gene>
<evidence type="ECO:0000256" key="3">
    <source>
        <dbReference type="ARBA" id="ARBA00022692"/>
    </source>
</evidence>
<keyword evidence="8" id="KW-1185">Reference proteome</keyword>
<feature type="transmembrane region" description="Helical" evidence="6">
    <location>
        <begin position="348"/>
        <end position="367"/>
    </location>
</feature>
<feature type="transmembrane region" description="Helical" evidence="6">
    <location>
        <begin position="90"/>
        <end position="114"/>
    </location>
</feature>
<keyword evidence="5 6" id="KW-0472">Membrane</keyword>
<name>A0A1M5BRD1_9BACE</name>
<dbReference type="Proteomes" id="UP000184436">
    <property type="component" value="Unassembled WGS sequence"/>
</dbReference>
<feature type="transmembrane region" description="Helical" evidence="6">
    <location>
        <begin position="472"/>
        <end position="493"/>
    </location>
</feature>
<proteinExistence type="predicted"/>
<feature type="transmembrane region" description="Helical" evidence="6">
    <location>
        <begin position="379"/>
        <end position="398"/>
    </location>
</feature>
<evidence type="ECO:0000313" key="8">
    <source>
        <dbReference type="Proteomes" id="UP000184436"/>
    </source>
</evidence>
<feature type="transmembrane region" description="Helical" evidence="6">
    <location>
        <begin position="48"/>
        <end position="69"/>
    </location>
</feature>
<dbReference type="PANTHER" id="PTHR30250">
    <property type="entry name" value="PST FAMILY PREDICTED COLANIC ACID TRANSPORTER"/>
    <property type="match status" value="1"/>
</dbReference>
<comment type="subcellular location">
    <subcellularLocation>
        <location evidence="1">Cell membrane</location>
        <topology evidence="1">Multi-pass membrane protein</topology>
    </subcellularLocation>
</comment>
<evidence type="ECO:0000256" key="1">
    <source>
        <dbReference type="ARBA" id="ARBA00004651"/>
    </source>
</evidence>
<evidence type="ECO:0000256" key="4">
    <source>
        <dbReference type="ARBA" id="ARBA00022989"/>
    </source>
</evidence>
<sequence>MPFEKNSKKVYKNTLFLYFRMILLMGVNLYTSRIVLQALGVVDFGISNVVGGIIVALSFINNSMTLAVNRYLSFEMGKETEQNTNKIFSLSVNIHVLIALFVILFGETLGLWFINHKLVIPVERMIAANWIYQFSILSFVMSVLRVPYNAMIIAHEEMKLYAYISIVEGLLKLLIAFSLLYILFDKLIIYGGLMAFSVGIITLCYIVLCKRKFKECTYHFFWNKQLFKSMTQYAGISTMGNLSSVILDQGQNILLNIFFGPVLNTARGIVYQINMALSLFVANMYMAATPQITKSYAANDRDYLVKIVNQTALFSLICLSLLIVPVIVELPYLLHLWLGDEFPKETILFGQLVLLNLFTVNLVKTLLIAIQSSAKIFKVHFYTGMLIMCNIPIDYILLKFVHVNAYSIFVVQLFIDVIFVCIVLCLAKKQLNWDIKKYIVKIIFPISLLFISDLIIMMFVTSVIVLDNILNVLLIFSLSSTYILSMSYCFLFSKKNKKVLSGRIRSFFNHYK</sequence>
<dbReference type="EMBL" id="FQVD01000020">
    <property type="protein sequence ID" value="SHF44792.1"/>
    <property type="molecule type" value="Genomic_DNA"/>
</dbReference>
<organism evidence="7 8">
    <name type="scientific">Bacteroides faecichinchillae</name>
    <dbReference type="NCBI Taxonomy" id="871325"/>
    <lineage>
        <taxon>Bacteria</taxon>
        <taxon>Pseudomonadati</taxon>
        <taxon>Bacteroidota</taxon>
        <taxon>Bacteroidia</taxon>
        <taxon>Bacteroidales</taxon>
        <taxon>Bacteroidaceae</taxon>
        <taxon>Bacteroides</taxon>
    </lineage>
</organism>
<evidence type="ECO:0000256" key="6">
    <source>
        <dbReference type="SAM" id="Phobius"/>
    </source>
</evidence>
<keyword evidence="4 6" id="KW-1133">Transmembrane helix</keyword>
<keyword evidence="2" id="KW-1003">Cell membrane</keyword>
<dbReference type="InterPro" id="IPR050833">
    <property type="entry name" value="Poly_Biosynth_Transport"/>
</dbReference>